<keyword evidence="1" id="KW-0812">Transmembrane</keyword>
<name>A0A6H0SJW6_9MICC</name>
<organism evidence="2 3">
    <name type="scientific">Glutamicibacter mishrai</name>
    <dbReference type="NCBI Taxonomy" id="1775880"/>
    <lineage>
        <taxon>Bacteria</taxon>
        <taxon>Bacillati</taxon>
        <taxon>Actinomycetota</taxon>
        <taxon>Actinomycetes</taxon>
        <taxon>Micrococcales</taxon>
        <taxon>Micrococcaceae</taxon>
        <taxon>Glutamicibacter</taxon>
    </lineage>
</organism>
<feature type="transmembrane region" description="Helical" evidence="1">
    <location>
        <begin position="45"/>
        <end position="66"/>
    </location>
</feature>
<feature type="transmembrane region" description="Helical" evidence="1">
    <location>
        <begin position="147"/>
        <end position="168"/>
    </location>
</feature>
<feature type="transmembrane region" description="Helical" evidence="1">
    <location>
        <begin position="118"/>
        <end position="141"/>
    </location>
</feature>
<dbReference type="RefSeq" id="WP_172511523.1">
    <property type="nucleotide sequence ID" value="NZ_CP032549.1"/>
</dbReference>
<reference evidence="2 3" key="1">
    <citation type="submission" date="2018-09" db="EMBL/GenBank/DDBJ databases">
        <title>Glutamicibacter mishrai S5-52T (LMG 29155T = KCTC 39846T).</title>
        <authorList>
            <person name="Das S.K."/>
        </authorList>
    </citation>
    <scope>NUCLEOTIDE SEQUENCE [LARGE SCALE GENOMIC DNA]</scope>
    <source>
        <strain evidence="2 3">S5-52</strain>
    </source>
</reference>
<dbReference type="AlphaFoldDB" id="A0A6H0SJW6"/>
<evidence type="ECO:0000256" key="1">
    <source>
        <dbReference type="SAM" id="Phobius"/>
    </source>
</evidence>
<gene>
    <name evidence="2" type="ORF">D3791_05520</name>
</gene>
<accession>A0A6H0SJW6</accession>
<keyword evidence="3" id="KW-1185">Reference proteome</keyword>
<keyword evidence="1" id="KW-1133">Transmembrane helix</keyword>
<evidence type="ECO:0000313" key="3">
    <source>
        <dbReference type="Proteomes" id="UP000502331"/>
    </source>
</evidence>
<dbReference type="Proteomes" id="UP000502331">
    <property type="component" value="Chromosome"/>
</dbReference>
<keyword evidence="1" id="KW-0472">Membrane</keyword>
<sequence>MNEAAGAPQEIVWWDRLLIRFPGYSLIAWAGCYGFHQHGLPMKTAVLVFFLACVPLLGGWQIFHVWRARQRTREWRQQQQLTQGELGVPNVPQIRQKLAHIAEKKTDRPEPQKPRISAWGIFLIAMALAAVAIGLGILLANLGAPRIATFGVITLVLGGLAPLQFLGVQNRAYRAIKTMPKKLSKVRNLVSKERYAPSSQRSTQATDSTLDAALLIVDQALDLSRGGHHRAAVDCVDLLAALARDSWPASCKPRVVAEKLQQRINGALAQLSIEERKTMDGRKSF</sequence>
<proteinExistence type="predicted"/>
<protein>
    <submittedName>
        <fullName evidence="2">Uncharacterized protein</fullName>
    </submittedName>
</protein>
<evidence type="ECO:0000313" key="2">
    <source>
        <dbReference type="EMBL" id="QIV86635.1"/>
    </source>
</evidence>
<dbReference type="EMBL" id="CP032549">
    <property type="protein sequence ID" value="QIV86635.1"/>
    <property type="molecule type" value="Genomic_DNA"/>
</dbReference>